<evidence type="ECO:0000313" key="2">
    <source>
        <dbReference type="Proteomes" id="UP000095287"/>
    </source>
</evidence>
<evidence type="ECO:0000313" key="3">
    <source>
        <dbReference type="WBParaSite" id="L893_g2877.t1"/>
    </source>
</evidence>
<accession>A0A1I7ZRC3</accession>
<proteinExistence type="predicted"/>
<protein>
    <submittedName>
        <fullName evidence="3">Uncharacterized protein</fullName>
    </submittedName>
</protein>
<dbReference type="WBParaSite" id="L893_g2877.t1">
    <property type="protein sequence ID" value="L893_g2877.t1"/>
    <property type="gene ID" value="L893_g2877"/>
</dbReference>
<feature type="compositionally biased region" description="Basic and acidic residues" evidence="1">
    <location>
        <begin position="49"/>
        <end position="63"/>
    </location>
</feature>
<evidence type="ECO:0000256" key="1">
    <source>
        <dbReference type="SAM" id="MobiDB-lite"/>
    </source>
</evidence>
<organism evidence="2 3">
    <name type="scientific">Steinernema glaseri</name>
    <dbReference type="NCBI Taxonomy" id="37863"/>
    <lineage>
        <taxon>Eukaryota</taxon>
        <taxon>Metazoa</taxon>
        <taxon>Ecdysozoa</taxon>
        <taxon>Nematoda</taxon>
        <taxon>Chromadorea</taxon>
        <taxon>Rhabditida</taxon>
        <taxon>Tylenchina</taxon>
        <taxon>Panagrolaimomorpha</taxon>
        <taxon>Strongyloidoidea</taxon>
        <taxon>Steinernematidae</taxon>
        <taxon>Steinernema</taxon>
    </lineage>
</organism>
<dbReference type="Proteomes" id="UP000095287">
    <property type="component" value="Unplaced"/>
</dbReference>
<sequence>MAHITFIHRKPRGVRRKRSEFDLNSSCTSEVLSKKLASFSQRPRMHAVSGDKQKWSTAEETKLTREPSDAMLSLIVNGPPEWSKNL</sequence>
<keyword evidence="2" id="KW-1185">Reference proteome</keyword>
<name>A0A1I7ZRC3_9BILA</name>
<reference evidence="3" key="1">
    <citation type="submission" date="2016-11" db="UniProtKB">
        <authorList>
            <consortium name="WormBaseParasite"/>
        </authorList>
    </citation>
    <scope>IDENTIFICATION</scope>
</reference>
<feature type="region of interest" description="Disordered" evidence="1">
    <location>
        <begin position="43"/>
        <end position="63"/>
    </location>
</feature>
<dbReference type="AlphaFoldDB" id="A0A1I7ZRC3"/>